<protein>
    <submittedName>
        <fullName evidence="8">Aminotransferase class I/II-fold pyridoxal phosphate-dependent enzyme</fullName>
    </submittedName>
</protein>
<dbReference type="InterPro" id="IPR008286">
    <property type="entry name" value="Prn/Lys/Arg_de-COase_C"/>
</dbReference>
<keyword evidence="9" id="KW-1185">Reference proteome</keyword>
<keyword evidence="3" id="KW-0210">Decarboxylase</keyword>
<reference evidence="8 9" key="1">
    <citation type="submission" date="2024-10" db="EMBL/GenBank/DDBJ databases">
        <title>The Natural Products Discovery Center: Release of the First 8490 Sequenced Strains for Exploring Actinobacteria Biosynthetic Diversity.</title>
        <authorList>
            <person name="Kalkreuter E."/>
            <person name="Kautsar S.A."/>
            <person name="Yang D."/>
            <person name="Bader C.D."/>
            <person name="Teijaro C.N."/>
            <person name="Fluegel L."/>
            <person name="Davis C.M."/>
            <person name="Simpson J.R."/>
            <person name="Lauterbach L."/>
            <person name="Steele A.D."/>
            <person name="Gui C."/>
            <person name="Meng S."/>
            <person name="Li G."/>
            <person name="Viehrig K."/>
            <person name="Ye F."/>
            <person name="Su P."/>
            <person name="Kiefer A.F."/>
            <person name="Nichols A."/>
            <person name="Cepeda A.J."/>
            <person name="Yan W."/>
            <person name="Fan B."/>
            <person name="Jiang Y."/>
            <person name="Adhikari A."/>
            <person name="Zheng C.-J."/>
            <person name="Schuster L."/>
            <person name="Cowan T.M."/>
            <person name="Smanski M.J."/>
            <person name="Chevrette M.G."/>
            <person name="De Carvalho L.P.S."/>
            <person name="Shen B."/>
        </authorList>
    </citation>
    <scope>NUCLEOTIDE SEQUENCE [LARGE SCALE GENOMIC DNA]</scope>
    <source>
        <strain evidence="8 9">NPDC051599</strain>
    </source>
</reference>
<evidence type="ECO:0000256" key="2">
    <source>
        <dbReference type="ARBA" id="ARBA00010671"/>
    </source>
</evidence>
<dbReference type="InterPro" id="IPR000310">
    <property type="entry name" value="Orn/Lys/Arg_deCO2ase_major_dom"/>
</dbReference>
<dbReference type="Gene3D" id="3.90.100.10">
    <property type="entry name" value="Orn/Lys/Arg decarboxylase, C-terminal domain"/>
    <property type="match status" value="1"/>
</dbReference>
<dbReference type="InterPro" id="IPR015421">
    <property type="entry name" value="PyrdxlP-dep_Trfase_major"/>
</dbReference>
<proteinExistence type="inferred from homology"/>
<comment type="caution">
    <text evidence="8">The sequence shown here is derived from an EMBL/GenBank/DDBJ whole genome shotgun (WGS) entry which is preliminary data.</text>
</comment>
<dbReference type="Pfam" id="PF01276">
    <property type="entry name" value="OKR_DC_1"/>
    <property type="match status" value="1"/>
</dbReference>
<evidence type="ECO:0000313" key="8">
    <source>
        <dbReference type="EMBL" id="MFI5673263.1"/>
    </source>
</evidence>
<keyword evidence="8" id="KW-0808">Transferase</keyword>
<organism evidence="8 9">
    <name type="scientific">Streptomyces cellulosae</name>
    <dbReference type="NCBI Taxonomy" id="1968"/>
    <lineage>
        <taxon>Bacteria</taxon>
        <taxon>Bacillati</taxon>
        <taxon>Actinomycetota</taxon>
        <taxon>Actinomycetes</taxon>
        <taxon>Kitasatosporales</taxon>
        <taxon>Streptomycetaceae</taxon>
        <taxon>Streptomyces</taxon>
    </lineage>
</organism>
<dbReference type="EMBL" id="JBITDC010000001">
    <property type="protein sequence ID" value="MFI5673263.1"/>
    <property type="molecule type" value="Genomic_DNA"/>
</dbReference>
<sequence>MTDHTRAPVLEALADYHREGRLTFAPPGHKQARGADPAVREVLGDAVFLGDVLASGGLDDRLTRGRVLERAEELMADAVHAKTTFFTTCGSSLSVKAAMLAVAGPHEKLLIGRDAHKSVVSGLILAGIEPVWVEPRWDAERHLAHPPSAAEFDAAFDSHPDAKGALITSPTPYGACADLRAVADACHRRSVPLIVDEAWGAHLPFHPNLPSWAMDAGADICVTSIHKMGSGLEQGSVFHLQGDLVPAELLRMRADLLGTTSPSVLLYAGLDGWRRQMALHGEQLMGGALELAAEVRAAVEEIGGMHVNDRDDFCGAGQADDFDPLPGVIDVEALGISGYQAADWLRERQGIDAHLNDHRRIGMQITHADDHETTGQLLRALKELAQAAPDLPPAPRVEVPSPGELRMPQALLPRDAFFGPAENVPLSEAAGRVSTEMITPYPPGIPAVLPGERLTEPVLRYLRTGRDSGMNLPDATDSALETIRVVPRDAE</sequence>
<evidence type="ECO:0000259" key="7">
    <source>
        <dbReference type="Pfam" id="PF03711"/>
    </source>
</evidence>
<evidence type="ECO:0000256" key="5">
    <source>
        <dbReference type="ARBA" id="ARBA00023239"/>
    </source>
</evidence>
<evidence type="ECO:0000256" key="3">
    <source>
        <dbReference type="ARBA" id="ARBA00022793"/>
    </source>
</evidence>
<dbReference type="GO" id="GO:0008483">
    <property type="term" value="F:transaminase activity"/>
    <property type="evidence" value="ECO:0007669"/>
    <property type="project" value="UniProtKB-KW"/>
</dbReference>
<accession>A0ABW7XUZ3</accession>
<feature type="domain" description="Orn/Lys/Arg decarboxylase C-terminal" evidence="7">
    <location>
        <begin position="419"/>
        <end position="473"/>
    </location>
</feature>
<dbReference type="PANTHER" id="PTHR43277">
    <property type="entry name" value="ARGININE DECARBOXYLASE"/>
    <property type="match status" value="1"/>
</dbReference>
<evidence type="ECO:0000313" key="9">
    <source>
        <dbReference type="Proteomes" id="UP001612415"/>
    </source>
</evidence>
<dbReference type="InterPro" id="IPR052357">
    <property type="entry name" value="Orn_Lys_Arg_decarboxylase-I"/>
</dbReference>
<keyword evidence="5" id="KW-0456">Lyase</keyword>
<dbReference type="SUPFAM" id="SSF53383">
    <property type="entry name" value="PLP-dependent transferases"/>
    <property type="match status" value="1"/>
</dbReference>
<dbReference type="Gene3D" id="3.40.640.10">
    <property type="entry name" value="Type I PLP-dependent aspartate aminotransferase-like (Major domain)"/>
    <property type="match status" value="1"/>
</dbReference>
<evidence type="ECO:0000259" key="6">
    <source>
        <dbReference type="Pfam" id="PF01276"/>
    </source>
</evidence>
<comment type="similarity">
    <text evidence="2">Belongs to the Orn/Lys/Arg decarboxylase class-I family.</text>
</comment>
<dbReference type="InterPro" id="IPR036633">
    <property type="entry name" value="Prn/Lys/Arg_de-COase_C_sf"/>
</dbReference>
<name>A0ABW7XUZ3_STRCE</name>
<keyword evidence="4" id="KW-0663">Pyridoxal phosphate</keyword>
<comment type="cofactor">
    <cofactor evidence="1">
        <name>pyridoxal 5'-phosphate</name>
        <dbReference type="ChEBI" id="CHEBI:597326"/>
    </cofactor>
</comment>
<evidence type="ECO:0000256" key="1">
    <source>
        <dbReference type="ARBA" id="ARBA00001933"/>
    </source>
</evidence>
<dbReference type="CDD" id="cd00615">
    <property type="entry name" value="Orn_deC_like"/>
    <property type="match status" value="1"/>
</dbReference>
<feature type="domain" description="Orn/Lys/Arg decarboxylases family 1 pyridoxal-P attachment site" evidence="6">
    <location>
        <begin position="8"/>
        <end position="301"/>
    </location>
</feature>
<evidence type="ECO:0000256" key="4">
    <source>
        <dbReference type="ARBA" id="ARBA00022898"/>
    </source>
</evidence>
<dbReference type="RefSeq" id="WP_398654304.1">
    <property type="nucleotide sequence ID" value="NZ_JBITDC010000001.1"/>
</dbReference>
<dbReference type="PANTHER" id="PTHR43277:SF4">
    <property type="entry name" value="ARGININE DECARBOXYLASE"/>
    <property type="match status" value="1"/>
</dbReference>
<gene>
    <name evidence="8" type="ORF">ACIA8P_01115</name>
</gene>
<dbReference type="SUPFAM" id="SSF55904">
    <property type="entry name" value="Ornithine decarboxylase C-terminal domain"/>
    <property type="match status" value="1"/>
</dbReference>
<dbReference type="Pfam" id="PF03711">
    <property type="entry name" value="OKR_DC_1_C"/>
    <property type="match status" value="1"/>
</dbReference>
<dbReference type="InterPro" id="IPR015424">
    <property type="entry name" value="PyrdxlP-dep_Trfase"/>
</dbReference>
<dbReference type="Proteomes" id="UP001612415">
    <property type="component" value="Unassembled WGS sequence"/>
</dbReference>
<keyword evidence="8" id="KW-0032">Aminotransferase</keyword>